<gene>
    <name evidence="1" type="ORF">CEXT_75951</name>
</gene>
<protein>
    <submittedName>
        <fullName evidence="1">Uncharacterized protein</fullName>
    </submittedName>
</protein>
<dbReference type="AlphaFoldDB" id="A0AAV4NA95"/>
<sequence length="86" mass="9925">MPSHLISKGLQQDKKITATELCKNSNHRLPHKMSLQLPRNIPYFKDLNSLDKILFIVKEFCALFQSLDGIDSLFDQLQSYSSQPNF</sequence>
<evidence type="ECO:0000313" key="1">
    <source>
        <dbReference type="EMBL" id="GIX81685.1"/>
    </source>
</evidence>
<comment type="caution">
    <text evidence="1">The sequence shown here is derived from an EMBL/GenBank/DDBJ whole genome shotgun (WGS) entry which is preliminary data.</text>
</comment>
<proteinExistence type="predicted"/>
<name>A0AAV4NA95_CAEEX</name>
<evidence type="ECO:0000313" key="2">
    <source>
        <dbReference type="Proteomes" id="UP001054945"/>
    </source>
</evidence>
<dbReference type="Proteomes" id="UP001054945">
    <property type="component" value="Unassembled WGS sequence"/>
</dbReference>
<reference evidence="1 2" key="1">
    <citation type="submission" date="2021-06" db="EMBL/GenBank/DDBJ databases">
        <title>Caerostris extrusa draft genome.</title>
        <authorList>
            <person name="Kono N."/>
            <person name="Arakawa K."/>
        </authorList>
    </citation>
    <scope>NUCLEOTIDE SEQUENCE [LARGE SCALE GENOMIC DNA]</scope>
</reference>
<dbReference type="EMBL" id="BPLR01020700">
    <property type="protein sequence ID" value="GIX81685.1"/>
    <property type="molecule type" value="Genomic_DNA"/>
</dbReference>
<organism evidence="1 2">
    <name type="scientific">Caerostris extrusa</name>
    <name type="common">Bark spider</name>
    <name type="synonym">Caerostris bankana</name>
    <dbReference type="NCBI Taxonomy" id="172846"/>
    <lineage>
        <taxon>Eukaryota</taxon>
        <taxon>Metazoa</taxon>
        <taxon>Ecdysozoa</taxon>
        <taxon>Arthropoda</taxon>
        <taxon>Chelicerata</taxon>
        <taxon>Arachnida</taxon>
        <taxon>Araneae</taxon>
        <taxon>Araneomorphae</taxon>
        <taxon>Entelegynae</taxon>
        <taxon>Araneoidea</taxon>
        <taxon>Araneidae</taxon>
        <taxon>Caerostris</taxon>
    </lineage>
</organism>
<accession>A0AAV4NA95</accession>
<keyword evidence="2" id="KW-1185">Reference proteome</keyword>